<dbReference type="RefSeq" id="XP_031874112.1">
    <property type="nucleotide sequence ID" value="XM_032010058.1"/>
</dbReference>
<dbReference type="Proteomes" id="UP000254866">
    <property type="component" value="Unassembled WGS sequence"/>
</dbReference>
<dbReference type="EMBL" id="NPIC01000001">
    <property type="protein sequence ID" value="RDL41456.1"/>
    <property type="molecule type" value="Genomic_DNA"/>
</dbReference>
<evidence type="ECO:0000313" key="2">
    <source>
        <dbReference type="Proteomes" id="UP000254866"/>
    </source>
</evidence>
<organism evidence="1 2">
    <name type="scientific">Venustampulla echinocandica</name>
    <dbReference type="NCBI Taxonomy" id="2656787"/>
    <lineage>
        <taxon>Eukaryota</taxon>
        <taxon>Fungi</taxon>
        <taxon>Dikarya</taxon>
        <taxon>Ascomycota</taxon>
        <taxon>Pezizomycotina</taxon>
        <taxon>Leotiomycetes</taxon>
        <taxon>Helotiales</taxon>
        <taxon>Pleuroascaceae</taxon>
        <taxon>Venustampulla</taxon>
    </lineage>
</organism>
<gene>
    <name evidence="1" type="ORF">BP5553_01435</name>
</gene>
<proteinExistence type="predicted"/>
<evidence type="ECO:0000313" key="1">
    <source>
        <dbReference type="EMBL" id="RDL41456.1"/>
    </source>
</evidence>
<name>A0A370U103_9HELO</name>
<sequence>MSAAGNYFDYSTSTTNGVYPFDIDNGRPDIDRARRYMIRHLVEKRNFTKQSATDLTQAYCDSCLGDIPRRLCLLHYILVRDFMEIQGYSQQDAERRAKATFKRWPVGIIDVLATALLRMHGDIMKSAFSDGCTKNGVRKWFMSDSRQIIYGMLAYFMTETREILNMAHTMNYGLFPHGLNKNPSQLSPCPHTFEPAFIQFANSYGPAYENGNMGYPSTTPGEREGNSRVPHNFRSAFDRFMLPICQSREDKNMETLSTKFKREDGKILVPHDFIATAYARFTLAYGELNDNEKLETPRITSDEEEDGNEGKVCLDGLDISSTLHRWLFPQGLNDRTKLNIRVNDTASVLIRLNYALVRGELD</sequence>
<comment type="caution">
    <text evidence="1">The sequence shown here is derived from an EMBL/GenBank/DDBJ whole genome shotgun (WGS) entry which is preliminary data.</text>
</comment>
<keyword evidence="2" id="KW-1185">Reference proteome</keyword>
<dbReference type="AlphaFoldDB" id="A0A370U103"/>
<accession>A0A370U103</accession>
<protein>
    <submittedName>
        <fullName evidence="1">Uncharacterized protein</fullName>
    </submittedName>
</protein>
<dbReference type="GeneID" id="43594284"/>
<reference evidence="1 2" key="1">
    <citation type="journal article" date="2018" name="IMA Fungus">
        <title>IMA Genome-F 9: Draft genome sequence of Annulohypoxylon stygium, Aspergillus mulundensis, Berkeleyomyces basicola (syn. Thielaviopsis basicola), Ceratocystis smalleyi, two Cercospora beticola strains, Coleophoma cylindrospora, Fusarium fracticaudum, Phialophora cf. hyalina, and Morchella septimelata.</title>
        <authorList>
            <person name="Wingfield B.D."/>
            <person name="Bills G.F."/>
            <person name="Dong Y."/>
            <person name="Huang W."/>
            <person name="Nel W.J."/>
            <person name="Swalarsk-Parry B.S."/>
            <person name="Vaghefi N."/>
            <person name="Wilken P.M."/>
            <person name="An Z."/>
            <person name="de Beer Z.W."/>
            <person name="De Vos L."/>
            <person name="Chen L."/>
            <person name="Duong T.A."/>
            <person name="Gao Y."/>
            <person name="Hammerbacher A."/>
            <person name="Kikkert J.R."/>
            <person name="Li Y."/>
            <person name="Li H."/>
            <person name="Li K."/>
            <person name="Li Q."/>
            <person name="Liu X."/>
            <person name="Ma X."/>
            <person name="Naidoo K."/>
            <person name="Pethybridge S.J."/>
            <person name="Sun J."/>
            <person name="Steenkamp E.T."/>
            <person name="van der Nest M.A."/>
            <person name="van Wyk S."/>
            <person name="Wingfield M.J."/>
            <person name="Xiong C."/>
            <person name="Yue Q."/>
            <person name="Zhang X."/>
        </authorList>
    </citation>
    <scope>NUCLEOTIDE SEQUENCE [LARGE SCALE GENOMIC DNA]</scope>
    <source>
        <strain evidence="1 2">BP 5553</strain>
    </source>
</reference>